<evidence type="ECO:0000313" key="2">
    <source>
        <dbReference type="Proteomes" id="UP001454036"/>
    </source>
</evidence>
<name>A0AAV3RR52_LITER</name>
<sequence length="108" mass="12539">MSANRMFTIFSEMHKDKGMEDFLQITMTDLTSLWHYRLHTLQSKKMVKGLPEFKNESFTCVEGLNGKQTRVAMAKQSNWRESKNLELIHSDLCGLISPTLNSRKMLKV</sequence>
<dbReference type="EMBL" id="BAABME010029298">
    <property type="protein sequence ID" value="GAA0183464.1"/>
    <property type="molecule type" value="Genomic_DNA"/>
</dbReference>
<gene>
    <name evidence="1" type="ORF">LIER_42409</name>
</gene>
<dbReference type="Proteomes" id="UP001454036">
    <property type="component" value="Unassembled WGS sequence"/>
</dbReference>
<keyword evidence="2" id="KW-1185">Reference proteome</keyword>
<proteinExistence type="predicted"/>
<comment type="caution">
    <text evidence="1">The sequence shown here is derived from an EMBL/GenBank/DDBJ whole genome shotgun (WGS) entry which is preliminary data.</text>
</comment>
<dbReference type="AlphaFoldDB" id="A0AAV3RR52"/>
<reference evidence="1 2" key="1">
    <citation type="submission" date="2024-01" db="EMBL/GenBank/DDBJ databases">
        <title>The complete chloroplast genome sequence of Lithospermum erythrorhizon: insights into the phylogenetic relationship among Boraginaceae species and the maternal lineages of purple gromwells.</title>
        <authorList>
            <person name="Okada T."/>
            <person name="Watanabe K."/>
        </authorList>
    </citation>
    <scope>NUCLEOTIDE SEQUENCE [LARGE SCALE GENOMIC DNA]</scope>
</reference>
<accession>A0AAV3RR52</accession>
<evidence type="ECO:0000313" key="1">
    <source>
        <dbReference type="EMBL" id="GAA0183464.1"/>
    </source>
</evidence>
<organism evidence="1 2">
    <name type="scientific">Lithospermum erythrorhizon</name>
    <name type="common">Purple gromwell</name>
    <name type="synonym">Lithospermum officinale var. erythrorhizon</name>
    <dbReference type="NCBI Taxonomy" id="34254"/>
    <lineage>
        <taxon>Eukaryota</taxon>
        <taxon>Viridiplantae</taxon>
        <taxon>Streptophyta</taxon>
        <taxon>Embryophyta</taxon>
        <taxon>Tracheophyta</taxon>
        <taxon>Spermatophyta</taxon>
        <taxon>Magnoliopsida</taxon>
        <taxon>eudicotyledons</taxon>
        <taxon>Gunneridae</taxon>
        <taxon>Pentapetalae</taxon>
        <taxon>asterids</taxon>
        <taxon>lamiids</taxon>
        <taxon>Boraginales</taxon>
        <taxon>Boraginaceae</taxon>
        <taxon>Boraginoideae</taxon>
        <taxon>Lithospermeae</taxon>
        <taxon>Lithospermum</taxon>
    </lineage>
</organism>
<protein>
    <submittedName>
        <fullName evidence="1">Uncharacterized protein</fullName>
    </submittedName>
</protein>